<dbReference type="Proteomes" id="UP000235672">
    <property type="component" value="Unassembled WGS sequence"/>
</dbReference>
<feature type="region of interest" description="Disordered" evidence="2">
    <location>
        <begin position="450"/>
        <end position="535"/>
    </location>
</feature>
<feature type="region of interest" description="Disordered" evidence="2">
    <location>
        <begin position="139"/>
        <end position="205"/>
    </location>
</feature>
<evidence type="ECO:0000313" key="4">
    <source>
        <dbReference type="Proteomes" id="UP000235672"/>
    </source>
</evidence>
<keyword evidence="1" id="KW-0175">Coiled coil</keyword>
<dbReference type="STRING" id="1745343.A0A2J6QKE3"/>
<organism evidence="3 4">
    <name type="scientific">Hyaloscypha hepaticicola</name>
    <dbReference type="NCBI Taxonomy" id="2082293"/>
    <lineage>
        <taxon>Eukaryota</taxon>
        <taxon>Fungi</taxon>
        <taxon>Dikarya</taxon>
        <taxon>Ascomycota</taxon>
        <taxon>Pezizomycotina</taxon>
        <taxon>Leotiomycetes</taxon>
        <taxon>Helotiales</taxon>
        <taxon>Hyaloscyphaceae</taxon>
        <taxon>Hyaloscypha</taxon>
    </lineage>
</organism>
<feature type="region of interest" description="Disordered" evidence="2">
    <location>
        <begin position="1142"/>
        <end position="1161"/>
    </location>
</feature>
<dbReference type="OrthoDB" id="3473507at2759"/>
<feature type="compositionally biased region" description="Polar residues" evidence="2">
    <location>
        <begin position="171"/>
        <end position="180"/>
    </location>
</feature>
<proteinExistence type="predicted"/>
<evidence type="ECO:0000256" key="2">
    <source>
        <dbReference type="SAM" id="MobiDB-lite"/>
    </source>
</evidence>
<gene>
    <name evidence="3" type="ORF">NA56DRAFT_591454</name>
</gene>
<evidence type="ECO:0000256" key="1">
    <source>
        <dbReference type="SAM" id="Coils"/>
    </source>
</evidence>
<keyword evidence="4" id="KW-1185">Reference proteome</keyword>
<name>A0A2J6QKE3_9HELO</name>
<evidence type="ECO:0000313" key="3">
    <source>
        <dbReference type="EMBL" id="PMD26743.1"/>
    </source>
</evidence>
<feature type="compositionally biased region" description="Basic and acidic residues" evidence="2">
    <location>
        <begin position="495"/>
        <end position="508"/>
    </location>
</feature>
<feature type="compositionally biased region" description="Basic and acidic residues" evidence="2">
    <location>
        <begin position="139"/>
        <end position="149"/>
    </location>
</feature>
<protein>
    <submittedName>
        <fullName evidence="3">Uncharacterized protein</fullName>
    </submittedName>
</protein>
<sequence length="1484" mass="165362">MKLDIVDKKQLVDFFPRFKNGAFKDLALEKSCLLYYPKKVGFEDPGLYFQTDIRLGGLLDEVLDFFRTFLADSEIVIRLSAHLGFTLEPKSGFQFQRISAQGCITGLVVTYPPGDHGLPLLTLKSAGVRVIFENLSDEKDKGKPVDGKGKPAALPQGTQSQTPPAIKPSDETPSNSSSLSELGKNKIDDPVGPVTNAATVQPAAKKETSKSNFRCEIFGQISLDLGGGVLPLNVEYTAIYSPTALHFDMTIEGKRTWREPFGVEGFELFDVLFTADVPLSKTDKGKSKMTAAAAVDQGWGITATASWKSGNRRVVSLMLRGEMYAKTQTQSAYFHDRFRQTNNLTEVSYLEASMEEVKFEDLVILSKELYDNDLEPPKQKLEFRTLKLRLCAGKLSLKGQIKVDDTLVAAEIWVSKEGLRISGLIENYEIADSGFVIKKASLDFIIGKKSPKGEAPEGEASEDKEVEDKDKSESTDTKGQDEKALVKKTPVTTSDIKEMAKTEAKANDSKAAIPGKEVASNTDKTATPKSPTEKEAKSSTWFIGFKVYGDIIVPFGEREPVSKGGDYKLRFKVAITSTWTSQGKWEFVFAGKGNTSVSMRTFMPDTIKEGSFLDSRLTDLTILGTNADEAYAPPEISSLKITKGKFGFYFCAVLEKVPLLEDETGNSKVLKKGSAQDRAYLKIGYKVGDKLPKIAIFFPPSFKIDFGERFYTGAIYLELDSAASPMCSFYGELFIRMQEEKEKPIKLTLVLAADPFKGSLGLKMEKEDGILNPLGLSPRMRIFKLAGSADVDWPVFLSSGALSGFGLGAKFKLDNDEYKAELRLGSNPKATIVKIEADILDIRQIVNWVAAVMGKEVETPDVDFLSFHRVNIYGSLGCTWLGEFYPLGFRLQGEAHVFGCVATMDATLDFTGFKLLTTLKGFQVGPLIIKGAKLGQDSAELEINLTWIQQSFRVTGRVEIFDSYCSIDVHVQYMPNIIFYFNFELVWTGGVIIKIYAERIQTKTKNKQHIKDADWTMSATMEQTIVAEVKAAILKAIDTAHEAVQNGIGAAQKKLDDEKAAYDKDCRDAQARYDAEYAAFQAEIVSLEEKIIAQEAKLAQVKRDNASRIEKEERDYCSKRSKAEMDRVLALEPKNSAKLDAEKKRDEVIRSEPWEKEKASRNASEKRATFFSQFGNAQRDIDDALRSVNMLQQYVSRIDDEANNMQRQWLDRPWRVDLELQSLSLRKQHGTMWLDLKAAEFLLERARDIMHSSLFRELKEAMESAERYVITLVDELASRLDTARRIVERAMRELEDAIKSGDLNFNSLMARAQEVLDKAKKDCEDQARESAERKVLLDLLKQSTVNQFKQVGSVAASQALEFARKNNIALIAAEKALDGFSAMEKAAYSTIKEFMTAALDCLVDVTSVHLEGTLTANKDQQKPFVLEVKGTLGSDKKAFVFREEWMPGKTTEFLAKLGLRAISALTGASYVDEIKALEDIQKDK</sequence>
<feature type="compositionally biased region" description="Basic and acidic residues" evidence="2">
    <location>
        <begin position="451"/>
        <end position="485"/>
    </location>
</feature>
<accession>A0A2J6QKE3</accession>
<feature type="compositionally biased region" description="Polar residues" evidence="2">
    <location>
        <begin position="519"/>
        <end position="530"/>
    </location>
</feature>
<feature type="coiled-coil region" evidence="1">
    <location>
        <begin position="1070"/>
        <end position="1104"/>
    </location>
</feature>
<dbReference type="EMBL" id="KZ613467">
    <property type="protein sequence ID" value="PMD26743.1"/>
    <property type="molecule type" value="Genomic_DNA"/>
</dbReference>
<feature type="coiled-coil region" evidence="1">
    <location>
        <begin position="1273"/>
        <end position="1329"/>
    </location>
</feature>
<reference evidence="3 4" key="1">
    <citation type="submission" date="2016-05" db="EMBL/GenBank/DDBJ databases">
        <title>A degradative enzymes factory behind the ericoid mycorrhizal symbiosis.</title>
        <authorList>
            <consortium name="DOE Joint Genome Institute"/>
            <person name="Martino E."/>
            <person name="Morin E."/>
            <person name="Grelet G."/>
            <person name="Kuo A."/>
            <person name="Kohler A."/>
            <person name="Daghino S."/>
            <person name="Barry K."/>
            <person name="Choi C."/>
            <person name="Cichocki N."/>
            <person name="Clum A."/>
            <person name="Copeland A."/>
            <person name="Hainaut M."/>
            <person name="Haridas S."/>
            <person name="Labutti K."/>
            <person name="Lindquist E."/>
            <person name="Lipzen A."/>
            <person name="Khouja H.-R."/>
            <person name="Murat C."/>
            <person name="Ohm R."/>
            <person name="Olson A."/>
            <person name="Spatafora J."/>
            <person name="Veneault-Fourrey C."/>
            <person name="Henrissat B."/>
            <person name="Grigoriev I."/>
            <person name="Martin F."/>
            <person name="Perotto S."/>
        </authorList>
    </citation>
    <scope>NUCLEOTIDE SEQUENCE [LARGE SCALE GENOMIC DNA]</scope>
    <source>
        <strain evidence="3 4">UAMH 7357</strain>
    </source>
</reference>